<dbReference type="Proteomes" id="UP000255066">
    <property type="component" value="Unassembled WGS sequence"/>
</dbReference>
<evidence type="ECO:0000313" key="8">
    <source>
        <dbReference type="EMBL" id="STX31962.1"/>
    </source>
</evidence>
<name>A0A378IB01_9GAMM</name>
<dbReference type="EC" id="4.1.2.50" evidence="3"/>
<dbReference type="EMBL" id="UGNW01000001">
    <property type="protein sequence ID" value="STX31962.1"/>
    <property type="molecule type" value="Genomic_DNA"/>
</dbReference>
<dbReference type="AlphaFoldDB" id="A0A378IB01"/>
<evidence type="ECO:0000256" key="6">
    <source>
        <dbReference type="ARBA" id="ARBA00048807"/>
    </source>
</evidence>
<reference evidence="7 9" key="1">
    <citation type="submission" date="2015-11" db="EMBL/GenBank/DDBJ databases">
        <title>Genomic analysis of 38 Legionella species identifies large and diverse effector repertoires.</title>
        <authorList>
            <person name="Burstein D."/>
            <person name="Amaro F."/>
            <person name="Zusman T."/>
            <person name="Lifshitz Z."/>
            <person name="Cohen O."/>
            <person name="Gilbert J.A."/>
            <person name="Pupko T."/>
            <person name="Shuman H.A."/>
            <person name="Segal G."/>
        </authorList>
    </citation>
    <scope>NUCLEOTIDE SEQUENCE [LARGE SCALE GENOMIC DNA]</scope>
    <source>
        <strain evidence="7 9">CDC#1407-AL-14</strain>
    </source>
</reference>
<dbReference type="OrthoDB" id="9804698at2"/>
<evidence type="ECO:0000313" key="7">
    <source>
        <dbReference type="EMBL" id="KTC69933.1"/>
    </source>
</evidence>
<dbReference type="UniPathway" id="UPA00391"/>
<dbReference type="RefSeq" id="WP_058523939.1">
    <property type="nucleotide sequence ID" value="NZ_CAAAHV010000054.1"/>
</dbReference>
<sequence>MYISTKKFIGYPCAHRQWKDTGHCRLVHGYSREFTFWFKATSLDDKSWVMDFGAFKEFKTFLDDYFDHSCLINSNDPELPLFRELDKKGIIRLRVLENVGMEGTSEFLHQKMNEYLDQKTDGRVYCFRVETRENEKNSGIFELEKENLQQYR</sequence>
<evidence type="ECO:0000256" key="4">
    <source>
        <dbReference type="ARBA" id="ARBA00018141"/>
    </source>
</evidence>
<comment type="pathway">
    <text evidence="1">Purine metabolism; 7-cyano-7-deazaguanine biosynthesis.</text>
</comment>
<dbReference type="Proteomes" id="UP000054735">
    <property type="component" value="Unassembled WGS sequence"/>
</dbReference>
<dbReference type="STRING" id="28083.Lbir_1914"/>
<evidence type="ECO:0000256" key="5">
    <source>
        <dbReference type="ARBA" id="ARBA00031449"/>
    </source>
</evidence>
<evidence type="ECO:0000256" key="3">
    <source>
        <dbReference type="ARBA" id="ARBA00012982"/>
    </source>
</evidence>
<dbReference type="Pfam" id="PF01242">
    <property type="entry name" value="PTPS"/>
    <property type="match status" value="1"/>
</dbReference>
<evidence type="ECO:0000256" key="2">
    <source>
        <dbReference type="ARBA" id="ARBA00008900"/>
    </source>
</evidence>
<comment type="similarity">
    <text evidence="2">Belongs to the PTPS family. QueD subfamily.</text>
</comment>
<evidence type="ECO:0000313" key="10">
    <source>
        <dbReference type="Proteomes" id="UP000255066"/>
    </source>
</evidence>
<dbReference type="Gene3D" id="3.30.479.10">
    <property type="entry name" value="6-pyruvoyl tetrahydropterin synthase/QueD"/>
    <property type="match status" value="1"/>
</dbReference>
<organism evidence="8 10">
    <name type="scientific">Legionella birminghamensis</name>
    <dbReference type="NCBI Taxonomy" id="28083"/>
    <lineage>
        <taxon>Bacteria</taxon>
        <taxon>Pseudomonadati</taxon>
        <taxon>Pseudomonadota</taxon>
        <taxon>Gammaproteobacteria</taxon>
        <taxon>Legionellales</taxon>
        <taxon>Legionellaceae</taxon>
        <taxon>Legionella</taxon>
    </lineage>
</organism>
<dbReference type="GO" id="GO:0070497">
    <property type="term" value="F:6-carboxytetrahydropterin synthase activity"/>
    <property type="evidence" value="ECO:0007669"/>
    <property type="project" value="UniProtKB-EC"/>
</dbReference>
<gene>
    <name evidence="7" type="ORF">Lbir_1914</name>
    <name evidence="8" type="ORF">NCTC12437_01737</name>
</gene>
<accession>A0A378IB01</accession>
<dbReference type="InterPro" id="IPR038418">
    <property type="entry name" value="6-PTP_synth/QueD_sf"/>
</dbReference>
<comment type="catalytic activity">
    <reaction evidence="6">
        <text>7,8-dihydroneopterin 3'-triphosphate + H2O = 6-carboxy-5,6,7,8-tetrahydropterin + triphosphate + acetaldehyde + 2 H(+)</text>
        <dbReference type="Rhea" id="RHEA:27966"/>
        <dbReference type="ChEBI" id="CHEBI:15343"/>
        <dbReference type="ChEBI" id="CHEBI:15377"/>
        <dbReference type="ChEBI" id="CHEBI:15378"/>
        <dbReference type="ChEBI" id="CHEBI:18036"/>
        <dbReference type="ChEBI" id="CHEBI:58462"/>
        <dbReference type="ChEBI" id="CHEBI:61032"/>
        <dbReference type="EC" id="4.1.2.50"/>
    </reaction>
</comment>
<evidence type="ECO:0000313" key="9">
    <source>
        <dbReference type="Proteomes" id="UP000054735"/>
    </source>
</evidence>
<keyword evidence="9" id="KW-1185">Reference proteome</keyword>
<dbReference type="SUPFAM" id="SSF55620">
    <property type="entry name" value="Tetrahydrobiopterin biosynthesis enzymes-like"/>
    <property type="match status" value="1"/>
</dbReference>
<reference evidence="8 10" key="2">
    <citation type="submission" date="2018-06" db="EMBL/GenBank/DDBJ databases">
        <authorList>
            <consortium name="Pathogen Informatics"/>
            <person name="Doyle S."/>
        </authorList>
    </citation>
    <scope>NUCLEOTIDE SEQUENCE [LARGE SCALE GENOMIC DNA]</scope>
    <source>
        <strain evidence="8 10">NCTC12437</strain>
    </source>
</reference>
<proteinExistence type="inferred from homology"/>
<dbReference type="InterPro" id="IPR007115">
    <property type="entry name" value="6-PTP_synth/QueD"/>
</dbReference>
<evidence type="ECO:0000256" key="1">
    <source>
        <dbReference type="ARBA" id="ARBA00005061"/>
    </source>
</evidence>
<protein>
    <recommendedName>
        <fullName evidence="4">6-carboxy-5,6,7,8-tetrahydropterin synthase</fullName>
        <ecNumber evidence="3">4.1.2.50</ecNumber>
    </recommendedName>
    <alternativeName>
        <fullName evidence="5">Queuosine biosynthesis protein QueD</fullName>
    </alternativeName>
</protein>
<dbReference type="EMBL" id="LNXT01000033">
    <property type="protein sequence ID" value="KTC69933.1"/>
    <property type="molecule type" value="Genomic_DNA"/>
</dbReference>